<keyword evidence="5" id="KW-0378">Hydrolase</keyword>
<dbReference type="InterPro" id="IPR052177">
    <property type="entry name" value="Divisome_Glycosyl_Hydrolase"/>
</dbReference>
<dbReference type="PANTHER" id="PTHR43405:SF1">
    <property type="entry name" value="GLYCOSYL HYDROLASE DIGH"/>
    <property type="match status" value="1"/>
</dbReference>
<evidence type="ECO:0000256" key="1">
    <source>
        <dbReference type="ARBA" id="ARBA00022729"/>
    </source>
</evidence>
<feature type="transmembrane region" description="Helical" evidence="3">
    <location>
        <begin position="45"/>
        <end position="64"/>
    </location>
</feature>
<dbReference type="PANTHER" id="PTHR43405">
    <property type="entry name" value="GLYCOSYL HYDROLASE DIGH"/>
    <property type="match status" value="1"/>
</dbReference>
<feature type="domain" description="Glycosyl hydrolase-like 10" evidence="4">
    <location>
        <begin position="74"/>
        <end position="377"/>
    </location>
</feature>
<feature type="region of interest" description="Disordered" evidence="2">
    <location>
        <begin position="429"/>
        <end position="472"/>
    </location>
</feature>
<dbReference type="Pfam" id="PF02638">
    <property type="entry name" value="GHL10"/>
    <property type="match status" value="1"/>
</dbReference>
<organism evidence="5">
    <name type="scientific">uncultured Microcoleus sp</name>
    <dbReference type="NCBI Taxonomy" id="259945"/>
    <lineage>
        <taxon>Bacteria</taxon>
        <taxon>Bacillati</taxon>
        <taxon>Cyanobacteriota</taxon>
        <taxon>Cyanophyceae</taxon>
        <taxon>Oscillatoriophycideae</taxon>
        <taxon>Oscillatoriales</taxon>
        <taxon>Microcoleaceae</taxon>
        <taxon>Microcoleus</taxon>
        <taxon>environmental samples</taxon>
    </lineage>
</organism>
<proteinExistence type="predicted"/>
<protein>
    <submittedName>
        <fullName evidence="5">COG1649 predicted glycoside hydrolase</fullName>
    </submittedName>
</protein>
<keyword evidence="3" id="KW-0812">Transmembrane</keyword>
<evidence type="ECO:0000313" key="5">
    <source>
        <dbReference type="EMBL" id="CAA9335523.1"/>
    </source>
</evidence>
<dbReference type="InterPro" id="IPR017853">
    <property type="entry name" value="GH"/>
</dbReference>
<dbReference type="Gene3D" id="3.20.20.80">
    <property type="entry name" value="Glycosidases"/>
    <property type="match status" value="1"/>
</dbReference>
<evidence type="ECO:0000256" key="2">
    <source>
        <dbReference type="SAM" id="MobiDB-lite"/>
    </source>
</evidence>
<dbReference type="SUPFAM" id="SSF51445">
    <property type="entry name" value="(Trans)glycosidases"/>
    <property type="match status" value="1"/>
</dbReference>
<dbReference type="EMBL" id="CADCTZ010000353">
    <property type="protein sequence ID" value="CAA9335523.1"/>
    <property type="molecule type" value="Genomic_DNA"/>
</dbReference>
<dbReference type="AlphaFoldDB" id="A0A6J4LLI2"/>
<name>A0A6J4LLI2_9CYAN</name>
<dbReference type="InterPro" id="IPR003790">
    <property type="entry name" value="GHL10"/>
</dbReference>
<accession>A0A6J4LLI2</accession>
<keyword evidence="3" id="KW-0472">Membrane</keyword>
<sequence>MAVDCRASKFYHQIMPGCVSIANSPFKTMTLRIIPRSWQRSIKTLFPLLFALSFIIVLLANNFIPAIAQQPRQEIRGVWMTTNDKDILRDRRKLGDAVSKLKRLNFNTIYPVVWNSGYAMYPSDVAQQRDIQPFVYRGLDGQDMIADLIAQAHRQGLLVIPWFEFGFMAPPTSELALNNPDWLTQKQDGSQTSNGAGGEVVWLNPFHPEVQKFITELVLEITTQYNADGIQFDDHMSLPSEFGYDDYTVALYTKETKQPPPKDFQNPAWVQWRANKITAFMSQLNQAVKAVKPNAIFSISPNYYDFAYKHHLQDWLTWVRLDIADELIVQVYRPNLESFVDKINRPEMQEAQQKIPTGVGIMTGLRNNPVPIEQIKSQVQAVQEYGLGVAFFYYESLWEYAPEPTADRLSQFSAFFPSSAFRTALQIPRRAATFPPAAPPKPDPKAKPEQPTKNSPPSPSPTTYKIERVISH</sequence>
<reference evidence="5" key="1">
    <citation type="submission" date="2020-02" db="EMBL/GenBank/DDBJ databases">
        <authorList>
            <person name="Meier V. D."/>
        </authorList>
    </citation>
    <scope>NUCLEOTIDE SEQUENCE</scope>
    <source>
        <strain evidence="5">AVDCRST_MAG84</strain>
    </source>
</reference>
<dbReference type="GO" id="GO:0016787">
    <property type="term" value="F:hydrolase activity"/>
    <property type="evidence" value="ECO:0007669"/>
    <property type="project" value="UniProtKB-KW"/>
</dbReference>
<keyword evidence="3" id="KW-1133">Transmembrane helix</keyword>
<keyword evidence="1" id="KW-0732">Signal</keyword>
<evidence type="ECO:0000256" key="3">
    <source>
        <dbReference type="SAM" id="Phobius"/>
    </source>
</evidence>
<evidence type="ECO:0000259" key="4">
    <source>
        <dbReference type="Pfam" id="PF02638"/>
    </source>
</evidence>
<gene>
    <name evidence="5" type="ORF">AVDCRST_MAG84-2104</name>
</gene>